<accession>A0A0H2S8J4</accession>
<keyword evidence="2" id="KW-0539">Nucleus</keyword>
<feature type="compositionally biased region" description="Basic and acidic residues" evidence="3">
    <location>
        <begin position="235"/>
        <end position="245"/>
    </location>
</feature>
<feature type="region of interest" description="Disordered" evidence="3">
    <location>
        <begin position="405"/>
        <end position="437"/>
    </location>
</feature>
<dbReference type="InterPro" id="IPR012916">
    <property type="entry name" value="RED_N"/>
</dbReference>
<dbReference type="STRING" id="27342.A0A0H2S8J4"/>
<dbReference type="GO" id="GO:0005634">
    <property type="term" value="C:nucleus"/>
    <property type="evidence" value="ECO:0007669"/>
    <property type="project" value="UniProtKB-SubCell"/>
</dbReference>
<feature type="domain" description="RED-like N-terminal" evidence="4">
    <location>
        <begin position="61"/>
        <end position="176"/>
    </location>
</feature>
<feature type="compositionally biased region" description="Polar residues" evidence="3">
    <location>
        <begin position="19"/>
        <end position="29"/>
    </location>
</feature>
<dbReference type="Proteomes" id="UP000053477">
    <property type="component" value="Unassembled WGS sequence"/>
</dbReference>
<gene>
    <name evidence="5" type="ORF">SCHPADRAFT_913371</name>
</gene>
<feature type="compositionally biased region" description="Basic and acidic residues" evidence="3">
    <location>
        <begin position="176"/>
        <end position="207"/>
    </location>
</feature>
<feature type="compositionally biased region" description="Basic and acidic residues" evidence="3">
    <location>
        <begin position="341"/>
        <end position="353"/>
    </location>
</feature>
<evidence type="ECO:0000313" key="6">
    <source>
        <dbReference type="Proteomes" id="UP000053477"/>
    </source>
</evidence>
<feature type="compositionally biased region" description="Basic and acidic residues" evidence="3">
    <location>
        <begin position="41"/>
        <end position="54"/>
    </location>
</feature>
<proteinExistence type="predicted"/>
<evidence type="ECO:0000313" key="5">
    <source>
        <dbReference type="EMBL" id="KLO17948.1"/>
    </source>
</evidence>
<evidence type="ECO:0000256" key="3">
    <source>
        <dbReference type="SAM" id="MobiDB-lite"/>
    </source>
</evidence>
<comment type="subcellular location">
    <subcellularLocation>
        <location evidence="1">Nucleus</location>
    </subcellularLocation>
</comment>
<organism evidence="5 6">
    <name type="scientific">Schizopora paradoxa</name>
    <dbReference type="NCBI Taxonomy" id="27342"/>
    <lineage>
        <taxon>Eukaryota</taxon>
        <taxon>Fungi</taxon>
        <taxon>Dikarya</taxon>
        <taxon>Basidiomycota</taxon>
        <taxon>Agaricomycotina</taxon>
        <taxon>Agaricomycetes</taxon>
        <taxon>Hymenochaetales</taxon>
        <taxon>Schizoporaceae</taxon>
        <taxon>Schizopora</taxon>
    </lineage>
</organism>
<feature type="compositionally biased region" description="Polar residues" evidence="3">
    <location>
        <begin position="157"/>
        <end position="170"/>
    </location>
</feature>
<dbReference type="AlphaFoldDB" id="A0A0H2S8J4"/>
<dbReference type="InParanoid" id="A0A0H2S8J4"/>
<dbReference type="InterPro" id="IPR039896">
    <property type="entry name" value="Red-like"/>
</dbReference>
<feature type="compositionally biased region" description="Basic and acidic residues" evidence="3">
    <location>
        <begin position="414"/>
        <end position="437"/>
    </location>
</feature>
<keyword evidence="6" id="KW-1185">Reference proteome</keyword>
<feature type="region of interest" description="Disordered" evidence="3">
    <location>
        <begin position="1"/>
        <end position="69"/>
    </location>
</feature>
<feature type="compositionally biased region" description="Basic and acidic residues" evidence="3">
    <location>
        <begin position="360"/>
        <end position="379"/>
    </location>
</feature>
<dbReference type="OrthoDB" id="3366823at2759"/>
<reference evidence="5 6" key="1">
    <citation type="submission" date="2015-04" db="EMBL/GenBank/DDBJ databases">
        <title>Complete genome sequence of Schizopora paradoxa KUC8140, a cosmopolitan wood degrader in East Asia.</title>
        <authorList>
            <consortium name="DOE Joint Genome Institute"/>
            <person name="Min B."/>
            <person name="Park H."/>
            <person name="Jang Y."/>
            <person name="Kim J.-J."/>
            <person name="Kim K.H."/>
            <person name="Pangilinan J."/>
            <person name="Lipzen A."/>
            <person name="Riley R."/>
            <person name="Grigoriev I.V."/>
            <person name="Spatafora J.W."/>
            <person name="Choi I.-G."/>
        </authorList>
    </citation>
    <scope>NUCLEOTIDE SEQUENCE [LARGE SCALE GENOMIC DNA]</scope>
    <source>
        <strain evidence="5 6">KUC8140</strain>
    </source>
</reference>
<name>A0A0H2S8J4_9AGAM</name>
<feature type="compositionally biased region" description="Acidic residues" evidence="3">
    <location>
        <begin position="296"/>
        <end position="306"/>
    </location>
</feature>
<evidence type="ECO:0000256" key="2">
    <source>
        <dbReference type="ARBA" id="ARBA00023242"/>
    </source>
</evidence>
<dbReference type="Pfam" id="PF07808">
    <property type="entry name" value="RED_N"/>
    <property type="match status" value="1"/>
</dbReference>
<evidence type="ECO:0000259" key="4">
    <source>
        <dbReference type="Pfam" id="PF07808"/>
    </source>
</evidence>
<dbReference type="EMBL" id="KQ085899">
    <property type="protein sequence ID" value="KLO17948.1"/>
    <property type="molecule type" value="Genomic_DNA"/>
</dbReference>
<feature type="region of interest" description="Disordered" evidence="3">
    <location>
        <begin position="150"/>
        <end position="392"/>
    </location>
</feature>
<evidence type="ECO:0000256" key="1">
    <source>
        <dbReference type="ARBA" id="ARBA00004123"/>
    </source>
</evidence>
<sequence>MDQDAFRKLVSSSTPSSSNQRPGVSSSRGSILPSRTGKNAESTKGEAAKPEFKPRKVNKGKGAGYRDRAAERRLGVAGDFAQAEELLEKFEQQHADDEDRDAVEEKRRYLGGDLEHTVLVKGLDVALMEQVRARDASKFNVEEEEHLENAFRAVASSHASENNTKSSSNPKGKKRTREDMIRELKEKRANGEEHVKGIEEAKQEGKFKPIGFKPIGSAGKKGKDKEGVKKKKRKAGVDEKEDARRSTVQQDTSRENASSSKPSAPVLPSATQEPEQIDDDDIFADAGEYEGLKLDDGDDDSGEEEEVKGGTEPRPERREEERPLSDAPRKWFEDDDEMPVDELRSQDKEKQPIRDSGIQDDDHNKRRDEDEQEDSERMVRLAPLQSSTSIRDILAADEALEAEEMRKARKEKRKAGGDVDGGEEKKKKKVSAETKLNREYKKLQAYTEKKSQR</sequence>
<dbReference type="PANTHER" id="PTHR12765">
    <property type="entry name" value="RED PROTEIN IK FACTOR CYTOKINE IK"/>
    <property type="match status" value="1"/>
</dbReference>
<feature type="compositionally biased region" description="Basic and acidic residues" evidence="3">
    <location>
        <begin position="307"/>
        <end position="332"/>
    </location>
</feature>
<protein>
    <recommendedName>
        <fullName evidence="4">RED-like N-terminal domain-containing protein</fullName>
    </recommendedName>
</protein>
<feature type="compositionally biased region" description="Polar residues" evidence="3">
    <location>
        <begin position="246"/>
        <end position="262"/>
    </location>
</feature>